<feature type="domain" description="C2H2-type" evidence="9">
    <location>
        <begin position="336"/>
        <end position="364"/>
    </location>
</feature>
<feature type="compositionally biased region" description="Basic and acidic residues" evidence="8">
    <location>
        <begin position="102"/>
        <end position="117"/>
    </location>
</feature>
<dbReference type="AlphaFoldDB" id="A0A9J7M9E0"/>
<keyword evidence="2" id="KW-0479">Metal-binding</keyword>
<dbReference type="Pfam" id="PF00096">
    <property type="entry name" value="zf-C2H2"/>
    <property type="match status" value="2"/>
</dbReference>
<gene>
    <name evidence="11" type="primary">LOC118430328</name>
</gene>
<feature type="compositionally biased region" description="Polar residues" evidence="8">
    <location>
        <begin position="144"/>
        <end position="153"/>
    </location>
</feature>
<evidence type="ECO:0000313" key="10">
    <source>
        <dbReference type="Proteomes" id="UP000001554"/>
    </source>
</evidence>
<evidence type="ECO:0000256" key="4">
    <source>
        <dbReference type="ARBA" id="ARBA00022771"/>
    </source>
</evidence>
<keyword evidence="10" id="KW-1185">Reference proteome</keyword>
<dbReference type="InterPro" id="IPR050527">
    <property type="entry name" value="Snail/Krueppel_Znf"/>
</dbReference>
<evidence type="ECO:0000256" key="8">
    <source>
        <dbReference type="SAM" id="MobiDB-lite"/>
    </source>
</evidence>
<evidence type="ECO:0000256" key="7">
    <source>
        <dbReference type="PROSITE-ProRule" id="PRU00042"/>
    </source>
</evidence>
<evidence type="ECO:0000256" key="3">
    <source>
        <dbReference type="ARBA" id="ARBA00022737"/>
    </source>
</evidence>
<organism evidence="10 11">
    <name type="scientific">Branchiostoma floridae</name>
    <name type="common">Florida lancelet</name>
    <name type="synonym">Amphioxus</name>
    <dbReference type="NCBI Taxonomy" id="7739"/>
    <lineage>
        <taxon>Eukaryota</taxon>
        <taxon>Metazoa</taxon>
        <taxon>Chordata</taxon>
        <taxon>Cephalochordata</taxon>
        <taxon>Leptocardii</taxon>
        <taxon>Amphioxiformes</taxon>
        <taxon>Branchiostomatidae</taxon>
        <taxon>Branchiostoma</taxon>
    </lineage>
</organism>
<dbReference type="GeneID" id="118430328"/>
<keyword evidence="6" id="KW-0539">Nucleus</keyword>
<sequence length="482" mass="52344">MRQKQAPLRIEDDIESEDITMAAAATEDFHRESGDGLCGDFSCPHCAFSVDQDVMLKVLKHFFNCTSLQYIIDLSVGNAASLGAAKHSAPRRASKAPQPHSEPVRHAEPPTKRRATEARATPPQESPRIVTTQAPTLLARLNAAQSRTQTVSQREIPPEPEHHTRPRQVETVQPRAPETTTTTTTSAASVELPSITTIKEEPGAGAACIVEPTAPTLFDDPMHTQKDTDSAMGMKRDTDNVGSMLDALPGTSSSGLFSEDLNFGGAGPSFVQSDPSQEDSTSGNGGSDLAIVGLVERTRGEATPRTQEHDITRPEPLFVSVNPMNNPLEQGHVTVHTCGQCGEQFREQEALHHHVQLLHQAPCSSHNDPYGDVGASPGMAGRQSLDQSHMLSFVTPDGTLSYPCSDCDMTFMSSTDLLAHIEAAHQKAHCTLCGQNFSCNSSLQRHIRAVHSALRHYVCDVCGKAFKRKDHLQRHMQNTCRT</sequence>
<reference evidence="10" key="1">
    <citation type="journal article" date="2020" name="Nat. Ecol. Evol.">
        <title>Deeply conserved synteny resolves early events in vertebrate evolution.</title>
        <authorList>
            <person name="Simakov O."/>
            <person name="Marletaz F."/>
            <person name="Yue J.X."/>
            <person name="O'Connell B."/>
            <person name="Jenkins J."/>
            <person name="Brandt A."/>
            <person name="Calef R."/>
            <person name="Tung C.H."/>
            <person name="Huang T.K."/>
            <person name="Schmutz J."/>
            <person name="Satoh N."/>
            <person name="Yu J.K."/>
            <person name="Putnam N.H."/>
            <person name="Green R.E."/>
            <person name="Rokhsar D.S."/>
        </authorList>
    </citation>
    <scope>NUCLEOTIDE SEQUENCE [LARGE SCALE GENOMIC DNA]</scope>
    <source>
        <strain evidence="10">S238N-H82</strain>
    </source>
</reference>
<dbReference type="PANTHER" id="PTHR24388:SF54">
    <property type="entry name" value="PROTEIN ESCARGOT"/>
    <property type="match status" value="1"/>
</dbReference>
<dbReference type="RefSeq" id="XP_035697047.1">
    <property type="nucleotide sequence ID" value="XM_035841154.1"/>
</dbReference>
<comment type="subcellular location">
    <subcellularLocation>
        <location evidence="1">Nucleus</location>
    </subcellularLocation>
</comment>
<feature type="compositionally biased region" description="Polar residues" evidence="8">
    <location>
        <begin position="270"/>
        <end position="282"/>
    </location>
</feature>
<dbReference type="InterPro" id="IPR013087">
    <property type="entry name" value="Znf_C2H2_type"/>
</dbReference>
<dbReference type="SUPFAM" id="SSF57667">
    <property type="entry name" value="beta-beta-alpha zinc fingers"/>
    <property type="match status" value="2"/>
</dbReference>
<feature type="region of interest" description="Disordered" evidence="8">
    <location>
        <begin position="87"/>
        <end position="131"/>
    </location>
</feature>
<dbReference type="GO" id="GO:1990837">
    <property type="term" value="F:sequence-specific double-stranded DNA binding"/>
    <property type="evidence" value="ECO:0007669"/>
    <property type="project" value="UniProtKB-ARBA"/>
</dbReference>
<dbReference type="Proteomes" id="UP000001554">
    <property type="component" value="Chromosome 14"/>
</dbReference>
<evidence type="ECO:0000256" key="5">
    <source>
        <dbReference type="ARBA" id="ARBA00022833"/>
    </source>
</evidence>
<dbReference type="Gene3D" id="3.30.160.60">
    <property type="entry name" value="Classic Zinc Finger"/>
    <property type="match status" value="2"/>
</dbReference>
<accession>A0A9J7M9E0</accession>
<dbReference type="SMART" id="SM00355">
    <property type="entry name" value="ZnF_C2H2"/>
    <property type="match status" value="4"/>
</dbReference>
<feature type="region of interest" description="Disordered" evidence="8">
    <location>
        <begin position="266"/>
        <end position="288"/>
    </location>
</feature>
<keyword evidence="3" id="KW-0677">Repeat</keyword>
<proteinExistence type="predicted"/>
<keyword evidence="4 7" id="KW-0863">Zinc-finger</keyword>
<feature type="region of interest" description="Disordered" evidence="8">
    <location>
        <begin position="144"/>
        <end position="187"/>
    </location>
</feature>
<evidence type="ECO:0000256" key="6">
    <source>
        <dbReference type="ARBA" id="ARBA00023242"/>
    </source>
</evidence>
<dbReference type="PROSITE" id="PS50157">
    <property type="entry name" value="ZINC_FINGER_C2H2_2"/>
    <property type="match status" value="4"/>
</dbReference>
<evidence type="ECO:0000313" key="11">
    <source>
        <dbReference type="RefSeq" id="XP_035697047.1"/>
    </source>
</evidence>
<dbReference type="PANTHER" id="PTHR24388">
    <property type="entry name" value="ZINC FINGER PROTEIN"/>
    <property type="match status" value="1"/>
</dbReference>
<dbReference type="PROSITE" id="PS00028">
    <property type="entry name" value="ZINC_FINGER_C2H2_1"/>
    <property type="match status" value="3"/>
</dbReference>
<protein>
    <submittedName>
        <fullName evidence="11">Protein suppressor of hairy wing-like isoform X46</fullName>
    </submittedName>
</protein>
<name>A0A9J7M9E0_BRAFL</name>
<dbReference type="GO" id="GO:0008270">
    <property type="term" value="F:zinc ion binding"/>
    <property type="evidence" value="ECO:0007669"/>
    <property type="project" value="UniProtKB-KW"/>
</dbReference>
<feature type="domain" description="C2H2-type" evidence="9">
    <location>
        <begin position="428"/>
        <end position="456"/>
    </location>
</feature>
<feature type="domain" description="C2H2-type" evidence="9">
    <location>
        <begin position="402"/>
        <end position="425"/>
    </location>
</feature>
<evidence type="ECO:0000256" key="2">
    <source>
        <dbReference type="ARBA" id="ARBA00022723"/>
    </source>
</evidence>
<keyword evidence="5" id="KW-0862">Zinc</keyword>
<dbReference type="GO" id="GO:0005634">
    <property type="term" value="C:nucleus"/>
    <property type="evidence" value="ECO:0007669"/>
    <property type="project" value="UniProtKB-SubCell"/>
</dbReference>
<evidence type="ECO:0000259" key="9">
    <source>
        <dbReference type="PROSITE" id="PS50157"/>
    </source>
</evidence>
<dbReference type="FunFam" id="3.30.160.60:FF:000303">
    <property type="entry name" value="Zinc finger protein 41"/>
    <property type="match status" value="1"/>
</dbReference>
<feature type="domain" description="C2H2-type" evidence="9">
    <location>
        <begin position="457"/>
        <end position="482"/>
    </location>
</feature>
<dbReference type="Pfam" id="PF13894">
    <property type="entry name" value="zf-C2H2_4"/>
    <property type="match status" value="1"/>
</dbReference>
<dbReference type="InterPro" id="IPR036236">
    <property type="entry name" value="Znf_C2H2_sf"/>
</dbReference>
<reference evidence="11" key="2">
    <citation type="submission" date="2025-08" db="UniProtKB">
        <authorList>
            <consortium name="RefSeq"/>
        </authorList>
    </citation>
    <scope>IDENTIFICATION</scope>
    <source>
        <strain evidence="11">S238N-H82</strain>
        <tissue evidence="11">Testes</tissue>
    </source>
</reference>
<evidence type="ECO:0000256" key="1">
    <source>
        <dbReference type="ARBA" id="ARBA00004123"/>
    </source>
</evidence>